<keyword evidence="8" id="KW-0862">Zinc</keyword>
<evidence type="ECO:0000256" key="8">
    <source>
        <dbReference type="ARBA" id="ARBA00022833"/>
    </source>
</evidence>
<keyword evidence="9" id="KW-0443">Lipid metabolism</keyword>
<dbReference type="Gene3D" id="3.30.1700.10">
    <property type="entry name" value="lpxc deacetylase, domain 2"/>
    <property type="match status" value="1"/>
</dbReference>
<evidence type="ECO:0000256" key="4">
    <source>
        <dbReference type="ARBA" id="ARBA00022516"/>
    </source>
</evidence>
<evidence type="ECO:0000256" key="2">
    <source>
        <dbReference type="ARBA" id="ARBA00005002"/>
    </source>
</evidence>
<dbReference type="GO" id="GO:0016020">
    <property type="term" value="C:membrane"/>
    <property type="evidence" value="ECO:0007669"/>
    <property type="project" value="GOC"/>
</dbReference>
<dbReference type="EMBL" id="UINC01000323">
    <property type="protein sequence ID" value="SUZ53285.1"/>
    <property type="molecule type" value="Genomic_DNA"/>
</dbReference>
<dbReference type="Pfam" id="PF03331">
    <property type="entry name" value="LpxC"/>
    <property type="match status" value="1"/>
</dbReference>
<reference evidence="11" key="1">
    <citation type="submission" date="2018-05" db="EMBL/GenBank/DDBJ databases">
        <authorList>
            <person name="Lanie J.A."/>
            <person name="Ng W.-L."/>
            <person name="Kazmierczak K.M."/>
            <person name="Andrzejewski T.M."/>
            <person name="Davidsen T.M."/>
            <person name="Wayne K.J."/>
            <person name="Tettelin H."/>
            <person name="Glass J.I."/>
            <person name="Rusch D."/>
            <person name="Podicherti R."/>
            <person name="Tsui H.-C.T."/>
            <person name="Winkler M.E."/>
        </authorList>
    </citation>
    <scope>NUCLEOTIDE SEQUENCE</scope>
</reference>
<dbReference type="GO" id="GO:0103117">
    <property type="term" value="F:UDP-3-O-acyl-N-acetylglucosamine deacetylase activity"/>
    <property type="evidence" value="ECO:0007669"/>
    <property type="project" value="UniProtKB-EC"/>
</dbReference>
<evidence type="ECO:0000256" key="7">
    <source>
        <dbReference type="ARBA" id="ARBA00022801"/>
    </source>
</evidence>
<dbReference type="EC" id="3.5.1.108" evidence="3"/>
<keyword evidence="7" id="KW-0378">Hydrolase</keyword>
<dbReference type="InterPro" id="IPR020568">
    <property type="entry name" value="Ribosomal_Su5_D2-typ_SF"/>
</dbReference>
<dbReference type="InterPro" id="IPR015870">
    <property type="entry name" value="UDP-acyl_N-AcGlcN_deAcase_N"/>
</dbReference>
<dbReference type="AlphaFoldDB" id="A0A381NFE4"/>
<dbReference type="NCBIfam" id="TIGR00325">
    <property type="entry name" value="lpxC"/>
    <property type="match status" value="1"/>
</dbReference>
<dbReference type="InterPro" id="IPR011334">
    <property type="entry name" value="UDP-acyl_GlcNac_deAcase_C"/>
</dbReference>
<dbReference type="GO" id="GO:0046872">
    <property type="term" value="F:metal ion binding"/>
    <property type="evidence" value="ECO:0007669"/>
    <property type="project" value="UniProtKB-KW"/>
</dbReference>
<evidence type="ECO:0000256" key="5">
    <source>
        <dbReference type="ARBA" id="ARBA00022556"/>
    </source>
</evidence>
<dbReference type="InterPro" id="IPR004463">
    <property type="entry name" value="UDP-acyl_GlcNac_deAcase"/>
</dbReference>
<evidence type="ECO:0000256" key="6">
    <source>
        <dbReference type="ARBA" id="ARBA00022723"/>
    </source>
</evidence>
<dbReference type="UniPathway" id="UPA00359">
    <property type="reaction ID" value="UER00478"/>
</dbReference>
<keyword evidence="4" id="KW-0444">Lipid biosynthesis</keyword>
<comment type="catalytic activity">
    <reaction evidence="10">
        <text>a UDP-3-O-[(3R)-3-hydroxyacyl]-N-acetyl-alpha-D-glucosamine + H2O = a UDP-3-O-[(3R)-3-hydroxyacyl]-alpha-D-glucosamine + acetate</text>
        <dbReference type="Rhea" id="RHEA:67816"/>
        <dbReference type="ChEBI" id="CHEBI:15377"/>
        <dbReference type="ChEBI" id="CHEBI:30089"/>
        <dbReference type="ChEBI" id="CHEBI:137740"/>
        <dbReference type="ChEBI" id="CHEBI:173225"/>
        <dbReference type="EC" id="3.5.1.108"/>
    </reaction>
</comment>
<organism evidence="11">
    <name type="scientific">marine metagenome</name>
    <dbReference type="NCBI Taxonomy" id="408172"/>
    <lineage>
        <taxon>unclassified sequences</taxon>
        <taxon>metagenomes</taxon>
        <taxon>ecological metagenomes</taxon>
    </lineage>
</organism>
<sequence>MTVQRTLRRAVSCAGIGLHSGKKVTLSLKPAPADYGIRFQRLDLGGLEIPATVENLSSIRYATGYATGLSRDAASVDTIEHLLAALVSLGVDNVVVELNSPEVPIMDGSAAPFVYLIQEAGIKQLGMARRYLRVLRAISLDQGDKRIAVYPAEQFKVTYSISFDHPLLRHQSRTIPLDETAFIDQIAPARTFGFLKEVEMLRRQGLALGGSLDNAVVLGETGVLNSVLRYEDEFVRHKILDVVGDLVLLGYPIIGHVVAHRGGHKLHTAFAAKVLEDVNAWQIDEAPAAQNLIADPTALPAKRPVQITS</sequence>
<dbReference type="Gene3D" id="3.30.230.20">
    <property type="entry name" value="lpxc deacetylase, domain 1"/>
    <property type="match status" value="1"/>
</dbReference>
<dbReference type="GO" id="GO:0009245">
    <property type="term" value="P:lipid A biosynthetic process"/>
    <property type="evidence" value="ECO:0007669"/>
    <property type="project" value="UniProtKB-KW"/>
</dbReference>
<evidence type="ECO:0000256" key="9">
    <source>
        <dbReference type="ARBA" id="ARBA00023098"/>
    </source>
</evidence>
<comment type="pathway">
    <text evidence="2">Glycolipid biosynthesis; lipid IV(A) biosynthesis; lipid IV(A) from (3R)-3-hydroxytetradecanoyl-[acyl-carrier-protein] and UDP-N-acetyl-alpha-D-glucosamine: step 2/6.</text>
</comment>
<evidence type="ECO:0000256" key="1">
    <source>
        <dbReference type="ARBA" id="ARBA00001947"/>
    </source>
</evidence>
<dbReference type="PANTHER" id="PTHR33694:SF1">
    <property type="entry name" value="UDP-3-O-ACYL-N-ACETYLGLUCOSAMINE DEACETYLASE 1, MITOCHONDRIAL-RELATED"/>
    <property type="match status" value="1"/>
</dbReference>
<proteinExistence type="inferred from homology"/>
<keyword evidence="5" id="KW-0441">Lipid A biosynthesis</keyword>
<protein>
    <recommendedName>
        <fullName evidence="3">UDP-3-O-acyl-N-acetylglucosamine deacetylase</fullName>
        <ecNumber evidence="3">3.5.1.108</ecNumber>
    </recommendedName>
</protein>
<evidence type="ECO:0000256" key="3">
    <source>
        <dbReference type="ARBA" id="ARBA00012745"/>
    </source>
</evidence>
<name>A0A381NFE4_9ZZZZ</name>
<evidence type="ECO:0000313" key="11">
    <source>
        <dbReference type="EMBL" id="SUZ53285.1"/>
    </source>
</evidence>
<gene>
    <name evidence="11" type="ORF">METZ01_LOCUS6139</name>
</gene>
<accession>A0A381NFE4</accession>
<evidence type="ECO:0000256" key="10">
    <source>
        <dbReference type="ARBA" id="ARBA00024535"/>
    </source>
</evidence>
<keyword evidence="6" id="KW-0479">Metal-binding</keyword>
<dbReference type="HAMAP" id="MF_00388">
    <property type="entry name" value="LpxC"/>
    <property type="match status" value="1"/>
</dbReference>
<comment type="cofactor">
    <cofactor evidence="1">
        <name>Zn(2+)</name>
        <dbReference type="ChEBI" id="CHEBI:29105"/>
    </cofactor>
</comment>
<dbReference type="SUPFAM" id="SSF54211">
    <property type="entry name" value="Ribosomal protein S5 domain 2-like"/>
    <property type="match status" value="2"/>
</dbReference>
<dbReference type="PANTHER" id="PTHR33694">
    <property type="entry name" value="UDP-3-O-ACYL-N-ACETYLGLUCOSAMINE DEACETYLASE 1, MITOCHONDRIAL-RELATED"/>
    <property type="match status" value="1"/>
</dbReference>